<name>A0A9N8ZCZ1_9GLOM</name>
<dbReference type="OrthoDB" id="17530at2759"/>
<evidence type="ECO:0000313" key="15">
    <source>
        <dbReference type="EMBL" id="CAG8485231.1"/>
    </source>
</evidence>
<reference evidence="15" key="1">
    <citation type="submission" date="2021-06" db="EMBL/GenBank/DDBJ databases">
        <authorList>
            <person name="Kallberg Y."/>
            <person name="Tangrot J."/>
            <person name="Rosling A."/>
        </authorList>
    </citation>
    <scope>NUCLEOTIDE SEQUENCE</scope>
    <source>
        <strain evidence="15">FL130A</strain>
    </source>
</reference>
<evidence type="ECO:0000256" key="4">
    <source>
        <dbReference type="ARBA" id="ARBA00012441"/>
    </source>
</evidence>
<evidence type="ECO:0000256" key="10">
    <source>
        <dbReference type="ARBA" id="ARBA00023049"/>
    </source>
</evidence>
<dbReference type="InterPro" id="IPR033851">
    <property type="entry name" value="M3A_MIP"/>
</dbReference>
<keyword evidence="7 13" id="KW-0378">Hydrolase</keyword>
<dbReference type="SUPFAM" id="SSF55486">
    <property type="entry name" value="Metalloproteases ('zincins'), catalytic domain"/>
    <property type="match status" value="1"/>
</dbReference>
<keyword evidence="8 13" id="KW-0862">Zinc</keyword>
<dbReference type="GO" id="GO:0005759">
    <property type="term" value="C:mitochondrial matrix"/>
    <property type="evidence" value="ECO:0007669"/>
    <property type="project" value="UniProtKB-SubCell"/>
</dbReference>
<keyword evidence="16" id="KW-1185">Reference proteome</keyword>
<dbReference type="EMBL" id="CAJVPS010000419">
    <property type="protein sequence ID" value="CAG8485231.1"/>
    <property type="molecule type" value="Genomic_DNA"/>
</dbReference>
<dbReference type="Pfam" id="PF01432">
    <property type="entry name" value="Peptidase_M3"/>
    <property type="match status" value="1"/>
</dbReference>
<dbReference type="GO" id="GO:0046872">
    <property type="term" value="F:metal ion binding"/>
    <property type="evidence" value="ECO:0007669"/>
    <property type="project" value="UniProtKB-UniRule"/>
</dbReference>
<dbReference type="FunFam" id="3.40.390.10:FF:000055">
    <property type="entry name" value="Related to mitochondrial intermediate peptidase"/>
    <property type="match status" value="1"/>
</dbReference>
<evidence type="ECO:0000256" key="11">
    <source>
        <dbReference type="ARBA" id="ARBA00023128"/>
    </source>
</evidence>
<dbReference type="Gene3D" id="1.10.1370.10">
    <property type="entry name" value="Neurolysin, domain 3"/>
    <property type="match status" value="1"/>
</dbReference>
<dbReference type="GO" id="GO:0006627">
    <property type="term" value="P:protein processing involved in protein targeting to mitochondrion"/>
    <property type="evidence" value="ECO:0007669"/>
    <property type="project" value="TreeGrafter"/>
</dbReference>
<evidence type="ECO:0000256" key="5">
    <source>
        <dbReference type="ARBA" id="ARBA00022670"/>
    </source>
</evidence>
<dbReference type="InterPro" id="IPR024079">
    <property type="entry name" value="MetalloPept_cat_dom_sf"/>
</dbReference>
<keyword evidence="5 13" id="KW-0645">Protease</keyword>
<keyword evidence="10 13" id="KW-0482">Metalloprotease</keyword>
<evidence type="ECO:0000256" key="12">
    <source>
        <dbReference type="ARBA" id="ARBA00025208"/>
    </source>
</evidence>
<feature type="domain" description="Peptidase M3A/M3B catalytic" evidence="14">
    <location>
        <begin position="296"/>
        <end position="759"/>
    </location>
</feature>
<dbReference type="Gene3D" id="3.40.390.10">
    <property type="entry name" value="Collagenase (Catalytic Domain)"/>
    <property type="match status" value="1"/>
</dbReference>
<evidence type="ECO:0000259" key="14">
    <source>
        <dbReference type="Pfam" id="PF01432"/>
    </source>
</evidence>
<evidence type="ECO:0000313" key="16">
    <source>
        <dbReference type="Proteomes" id="UP000789508"/>
    </source>
</evidence>
<dbReference type="PANTHER" id="PTHR11804">
    <property type="entry name" value="PROTEASE M3 THIMET OLIGOPEPTIDASE-RELATED"/>
    <property type="match status" value="1"/>
</dbReference>
<evidence type="ECO:0000256" key="2">
    <source>
        <dbReference type="ARBA" id="ARBA00004305"/>
    </source>
</evidence>
<sequence>MIYNRIRKEAIRFLYSFSQRPKRCDSLAIWQKKSSFAHQQFPTPIVTSFSLGRKNQDESLRLIFDNYDEWHSFCALQYNYFSSSLTTKSAGLFRNPELTSPQGFQVATDKALNKAKSIVNSIRIANTDDELRMVVKNLDQLSNVLCSVIDLAEFIRNAHPDQEFSQAANRAYVDLCSYMNTLNTNTELYKVLKYVLSTPRISSHFSDEEVQVANVFLRDFEKSGIHLPSSQREQYVKLSDKIIALGCKFAQTPPTRAIKQIGVYPASRLEGLNPEYIENVNRNKVAVLQTNQWEMVLKYVKDEQVRKDMYIAANSASKSQIDTLEDLLRTRAALANLVGMESYGHMFLNDKMVKTPDHHRPKALADLKLLQKAKQKYTDSKVPVTLNAWDRDYYTAAVMSQSFTQPLAPISPYFSVGSVIQGLSMLFSRLYGISFQPAEVLPGEVWHEDVRKLDVVDETEGKVGTIYCDLFHRHGKFQNAAHYTVRCSRRVDVDHDNKSDYLISDNLDLTEFNDLPSFNRGVKVNGKTGLYQLPVVVLMCDFARPISRNDPTLLSWNEVETLFHEMGHAMHSMIGRTDFHNVAGTRCPTDFVELPSILMEHFVSSPQVLEIFANHYQTRDPIPHNLIQSHKKAHSTFAAIDIQLQIVMALLDQLYHSSLATTPSFDTTAILANLQDTVGPFPSVPNTAWQIQFAHLFGYGAGYYSYLFGQVLAGKLWKEIFEKDPLSREAGEKFRREVLQWGGSRDPWLCVGSALNDERIVAGDNKSMLIVGEWVDSL</sequence>
<comment type="subcellular location">
    <subcellularLocation>
        <location evidence="2">Mitochondrion matrix</location>
    </subcellularLocation>
</comment>
<organism evidence="15 16">
    <name type="scientific">Ambispora leptoticha</name>
    <dbReference type="NCBI Taxonomy" id="144679"/>
    <lineage>
        <taxon>Eukaryota</taxon>
        <taxon>Fungi</taxon>
        <taxon>Fungi incertae sedis</taxon>
        <taxon>Mucoromycota</taxon>
        <taxon>Glomeromycotina</taxon>
        <taxon>Glomeromycetes</taxon>
        <taxon>Archaeosporales</taxon>
        <taxon>Ambisporaceae</taxon>
        <taxon>Ambispora</taxon>
    </lineage>
</organism>
<dbReference type="InterPro" id="IPR045090">
    <property type="entry name" value="Pept_M3A_M3B"/>
</dbReference>
<evidence type="ECO:0000256" key="9">
    <source>
        <dbReference type="ARBA" id="ARBA00022946"/>
    </source>
</evidence>
<gene>
    <name evidence="15" type="ORF">ALEPTO_LOCUS2699</name>
</gene>
<accession>A0A9N8ZCZ1</accession>
<keyword evidence="6 13" id="KW-0479">Metal-binding</keyword>
<evidence type="ECO:0000256" key="1">
    <source>
        <dbReference type="ARBA" id="ARBA00000436"/>
    </source>
</evidence>
<protein>
    <recommendedName>
        <fullName evidence="4">mitochondrial intermediate peptidase</fullName>
        <ecNumber evidence="4">3.4.24.59</ecNumber>
    </recommendedName>
</protein>
<dbReference type="CDD" id="cd06457">
    <property type="entry name" value="M3A_MIP"/>
    <property type="match status" value="1"/>
</dbReference>
<comment type="cofactor">
    <cofactor evidence="13">
        <name>Zn(2+)</name>
        <dbReference type="ChEBI" id="CHEBI:29105"/>
    </cofactor>
    <text evidence="13">Binds 1 zinc ion.</text>
</comment>
<comment type="function">
    <text evidence="12">Cleaves proteins, imported into the mitochondrion, to their mature size. While most mitochondrial precursor proteins are processed to the mature form in one step by mitochondrial processing peptidase (MPP), the sequential cleavage by MIP of an octapeptide after initial processing by MPP is a required step for a subgroup of nuclear-encoded precursor proteins destined for the matrix or the inner membrane.</text>
</comment>
<dbReference type="InterPro" id="IPR001567">
    <property type="entry name" value="Pept_M3A_M3B_dom"/>
</dbReference>
<dbReference type="EC" id="3.4.24.59" evidence="4"/>
<evidence type="ECO:0000256" key="7">
    <source>
        <dbReference type="ARBA" id="ARBA00022801"/>
    </source>
</evidence>
<dbReference type="InterPro" id="IPR024077">
    <property type="entry name" value="Neurolysin/TOP_dom2"/>
</dbReference>
<proteinExistence type="inferred from homology"/>
<dbReference type="GO" id="GO:0006518">
    <property type="term" value="P:peptide metabolic process"/>
    <property type="evidence" value="ECO:0007669"/>
    <property type="project" value="TreeGrafter"/>
</dbReference>
<dbReference type="PANTHER" id="PTHR11804:SF79">
    <property type="entry name" value="MITOCHONDRIAL INTERMEDIATE PEPTIDASE"/>
    <property type="match status" value="1"/>
</dbReference>
<keyword evidence="9" id="KW-0809">Transit peptide</keyword>
<evidence type="ECO:0000256" key="8">
    <source>
        <dbReference type="ARBA" id="ARBA00022833"/>
    </source>
</evidence>
<dbReference type="AlphaFoldDB" id="A0A9N8ZCZ1"/>
<evidence type="ECO:0000256" key="13">
    <source>
        <dbReference type="RuleBase" id="RU003435"/>
    </source>
</evidence>
<dbReference type="GO" id="GO:0004222">
    <property type="term" value="F:metalloendopeptidase activity"/>
    <property type="evidence" value="ECO:0007669"/>
    <property type="project" value="UniProtKB-EC"/>
</dbReference>
<dbReference type="Proteomes" id="UP000789508">
    <property type="component" value="Unassembled WGS sequence"/>
</dbReference>
<comment type="catalytic activity">
    <reaction evidence="1">
        <text>Release of an N-terminal octapeptide as second stage of processing of some proteins imported into the mitochondrion.</text>
        <dbReference type="EC" id="3.4.24.59"/>
    </reaction>
</comment>
<evidence type="ECO:0000256" key="6">
    <source>
        <dbReference type="ARBA" id="ARBA00022723"/>
    </source>
</evidence>
<evidence type="ECO:0000256" key="3">
    <source>
        <dbReference type="ARBA" id="ARBA00006040"/>
    </source>
</evidence>
<comment type="similarity">
    <text evidence="3 13">Belongs to the peptidase M3 family.</text>
</comment>
<comment type="caution">
    <text evidence="15">The sequence shown here is derived from an EMBL/GenBank/DDBJ whole genome shotgun (WGS) entry which is preliminary data.</text>
</comment>
<keyword evidence="11" id="KW-0496">Mitochondrion</keyword>